<comment type="caution">
    <text evidence="1">The sequence shown here is derived from an EMBL/GenBank/DDBJ whole genome shotgun (WGS) entry which is preliminary data.</text>
</comment>
<evidence type="ECO:0000313" key="2">
    <source>
        <dbReference type="Proteomes" id="UP001141327"/>
    </source>
</evidence>
<gene>
    <name evidence="1" type="ORF">PAPYR_8216</name>
</gene>
<dbReference type="EMBL" id="JAPMOS010000068">
    <property type="protein sequence ID" value="KAJ4456489.1"/>
    <property type="molecule type" value="Genomic_DNA"/>
</dbReference>
<protein>
    <submittedName>
        <fullName evidence="1">Uncharacterized protein</fullName>
    </submittedName>
</protein>
<dbReference type="Proteomes" id="UP001141327">
    <property type="component" value="Unassembled WGS sequence"/>
</dbReference>
<name>A0ABQ8UB10_9EUKA</name>
<organism evidence="1 2">
    <name type="scientific">Paratrimastix pyriformis</name>
    <dbReference type="NCBI Taxonomy" id="342808"/>
    <lineage>
        <taxon>Eukaryota</taxon>
        <taxon>Metamonada</taxon>
        <taxon>Preaxostyla</taxon>
        <taxon>Paratrimastigidae</taxon>
        <taxon>Paratrimastix</taxon>
    </lineage>
</organism>
<sequence>MMMSSPCVPPLPLRLPADLLLILVETSSSPLQIYIMLLSLCHATRTAIWGTPRQLAFFCDDPDEEDPLIRQVTTPTADALAALVGPCLGLVELTLDFETLPDH</sequence>
<evidence type="ECO:0000313" key="1">
    <source>
        <dbReference type="EMBL" id="KAJ4456489.1"/>
    </source>
</evidence>
<accession>A0ABQ8UB10</accession>
<keyword evidence="2" id="KW-1185">Reference proteome</keyword>
<proteinExistence type="predicted"/>
<reference evidence="1" key="1">
    <citation type="journal article" date="2022" name="bioRxiv">
        <title>Genomics of Preaxostyla Flagellates Illuminates Evolutionary Transitions and the Path Towards Mitochondrial Loss.</title>
        <authorList>
            <person name="Novak L.V.F."/>
            <person name="Treitli S.C."/>
            <person name="Pyrih J."/>
            <person name="Halakuc P."/>
            <person name="Pipaliya S.V."/>
            <person name="Vacek V."/>
            <person name="Brzon O."/>
            <person name="Soukal P."/>
            <person name="Eme L."/>
            <person name="Dacks J.B."/>
            <person name="Karnkowska A."/>
            <person name="Elias M."/>
            <person name="Hampl V."/>
        </authorList>
    </citation>
    <scope>NUCLEOTIDE SEQUENCE</scope>
    <source>
        <strain evidence="1">RCP-MX</strain>
    </source>
</reference>